<evidence type="ECO:0000313" key="10">
    <source>
        <dbReference type="Proteomes" id="UP000439113"/>
    </source>
</evidence>
<dbReference type="InterPro" id="IPR005467">
    <property type="entry name" value="His_kinase_dom"/>
</dbReference>
<dbReference type="CDD" id="cd00075">
    <property type="entry name" value="HATPase"/>
    <property type="match status" value="1"/>
</dbReference>
<dbReference type="PANTHER" id="PTHR43711">
    <property type="entry name" value="TWO-COMPONENT HISTIDINE KINASE"/>
    <property type="match status" value="1"/>
</dbReference>
<proteinExistence type="predicted"/>
<dbReference type="Pfam" id="PF00512">
    <property type="entry name" value="HisKA"/>
    <property type="match status" value="1"/>
</dbReference>
<keyword evidence="5" id="KW-0418">Kinase</keyword>
<dbReference type="SUPFAM" id="SSF55785">
    <property type="entry name" value="PYP-like sensor domain (PAS domain)"/>
    <property type="match status" value="2"/>
</dbReference>
<dbReference type="InterPro" id="IPR000014">
    <property type="entry name" value="PAS"/>
</dbReference>
<dbReference type="OrthoDB" id="9797304at2"/>
<gene>
    <name evidence="9" type="ORF">GJ654_03510</name>
</gene>
<dbReference type="EC" id="2.7.13.3" evidence="2"/>
<feature type="domain" description="Histidine kinase" evidence="8">
    <location>
        <begin position="599"/>
        <end position="816"/>
    </location>
</feature>
<dbReference type="SMART" id="SM00387">
    <property type="entry name" value="HATPase_c"/>
    <property type="match status" value="1"/>
</dbReference>
<dbReference type="PANTHER" id="PTHR43711:SF1">
    <property type="entry name" value="HISTIDINE KINASE 1"/>
    <property type="match status" value="1"/>
</dbReference>
<dbReference type="CDD" id="cd00082">
    <property type="entry name" value="HisKA"/>
    <property type="match status" value="1"/>
</dbReference>
<organism evidence="9 10">
    <name type="scientific">Rhodoblastus acidophilus</name>
    <name type="common">Rhodopseudomonas acidophila</name>
    <dbReference type="NCBI Taxonomy" id="1074"/>
    <lineage>
        <taxon>Bacteria</taxon>
        <taxon>Pseudomonadati</taxon>
        <taxon>Pseudomonadota</taxon>
        <taxon>Alphaproteobacteria</taxon>
        <taxon>Hyphomicrobiales</taxon>
        <taxon>Rhodoblastaceae</taxon>
        <taxon>Rhodoblastus</taxon>
    </lineage>
</organism>
<dbReference type="SMART" id="SM00091">
    <property type="entry name" value="PAS"/>
    <property type="match status" value="3"/>
</dbReference>
<reference evidence="9 10" key="1">
    <citation type="submission" date="2019-11" db="EMBL/GenBank/DDBJ databases">
        <title>Whole-genome sequence of a Rhodoblastus acidophilus DSM 142.</title>
        <authorList>
            <person name="Kyndt J.A."/>
            <person name="Meyer T.E."/>
        </authorList>
    </citation>
    <scope>NUCLEOTIDE SEQUENCE [LARGE SCALE GENOMIC DNA]</scope>
    <source>
        <strain evidence="9 10">DSM 142</strain>
    </source>
</reference>
<dbReference type="SMART" id="SM00388">
    <property type="entry name" value="HisKA"/>
    <property type="match status" value="1"/>
</dbReference>
<dbReference type="RefSeq" id="WP_155444717.1">
    <property type="nucleotide sequence ID" value="NZ_JAOQNR010000002.1"/>
</dbReference>
<accession>A0A6N8DIH3</accession>
<dbReference type="InterPro" id="IPR036097">
    <property type="entry name" value="HisK_dim/P_sf"/>
</dbReference>
<keyword evidence="7" id="KW-0812">Transmembrane</keyword>
<dbReference type="InterPro" id="IPR035965">
    <property type="entry name" value="PAS-like_dom_sf"/>
</dbReference>
<dbReference type="InterPro" id="IPR004358">
    <property type="entry name" value="Sig_transdc_His_kin-like_C"/>
</dbReference>
<dbReference type="Gene3D" id="3.30.565.10">
    <property type="entry name" value="Histidine kinase-like ATPase, C-terminal domain"/>
    <property type="match status" value="1"/>
</dbReference>
<keyword evidence="7" id="KW-0472">Membrane</keyword>
<evidence type="ECO:0000313" key="9">
    <source>
        <dbReference type="EMBL" id="MTV30058.1"/>
    </source>
</evidence>
<dbReference type="Gene3D" id="3.30.450.20">
    <property type="entry name" value="PAS domain"/>
    <property type="match status" value="1"/>
</dbReference>
<dbReference type="InterPro" id="IPR050736">
    <property type="entry name" value="Sensor_HK_Regulatory"/>
</dbReference>
<feature type="transmembrane region" description="Helical" evidence="7">
    <location>
        <begin position="48"/>
        <end position="68"/>
    </location>
</feature>
<comment type="catalytic activity">
    <reaction evidence="1">
        <text>ATP + protein L-histidine = ADP + protein N-phospho-L-histidine.</text>
        <dbReference type="EC" id="2.7.13.3"/>
    </reaction>
</comment>
<dbReference type="SUPFAM" id="SSF47384">
    <property type="entry name" value="Homodimeric domain of signal transducing histidine kinase"/>
    <property type="match status" value="1"/>
</dbReference>
<dbReference type="InterPro" id="IPR036890">
    <property type="entry name" value="HATPase_C_sf"/>
</dbReference>
<sequence length="833" mass="91563">MSKRKSRPTPLKGALAQALGIATLLPCSAARAESLLNFAQAEEAHGVIRITAGVGLVIFSAITILFHLTGRQAWRKRELELEAEVEALRQQADRARSFSASDSQFVIVWGGPSNDPEIEGDIGLALEAPLPRRILGFNTWLSPDQASAMEAHVARLRERGQGFRLDLVSNAGRHLEAEGRAIGSRAVLRVRDVSGDRLELMRLRAVHAEQSGQLETLHALLDASAQPVWTRSADGAIAWVNEAYVRAVEAKDRQDVVARNLEILDSQSREQSARARASGEVFRGRRNLVVAGERKLMEVFDAAFPLGSGGIAHDLSELEALRADHARQMDSHIRTLDQIATAVAIFDRSKTLVFANAAYRQLWSLDQSFLEQKPSDSEILERLRAARRLPEQPDFRSWRNSLHGLYHSLDPAPQTWHLPDGRTIRVGFDPNPQGGLTYLFDDVTERFTLESQYNALARVQTETLDALQEGVAVFGADGRLKLYNPAFGRMWRLPLSQLKEKPHIDVIAEGCRALGPDDAAWSDLRSVVTGLHAARMGFGRRMPRADGSIVDCAAAPLPDGGTLLTFIDVTDGVNVERALTERNQALVAAERLRDDFVHHVSYELRSPLTNIIGFIQLLGDSSVGPLNDKQREYTDYVLKSSAALLAIINDILDLATIDRDSMELRIEDVDIAKTIGEAAEGVQDRLVESQVELSLVMPNDIGAFRADGKRMRQILFNLLSNAIGFSEPGQTVTLAAFRRADDLVFKVSDSGRGIPPEILDKVFNRFESHTLNSRHRGVGLGLSIVRAFVELHGGRVLIDSAPGEGTVVTCIFPTRGVRDPGCPEANVKAEAQA</sequence>
<evidence type="ECO:0000256" key="2">
    <source>
        <dbReference type="ARBA" id="ARBA00012438"/>
    </source>
</evidence>
<dbReference type="SUPFAM" id="SSF55874">
    <property type="entry name" value="ATPase domain of HSP90 chaperone/DNA topoisomerase II/histidine kinase"/>
    <property type="match status" value="1"/>
</dbReference>
<protein>
    <recommendedName>
        <fullName evidence="2">histidine kinase</fullName>
        <ecNumber evidence="2">2.7.13.3</ecNumber>
    </recommendedName>
</protein>
<evidence type="ECO:0000256" key="4">
    <source>
        <dbReference type="ARBA" id="ARBA00022679"/>
    </source>
</evidence>
<dbReference type="GO" id="GO:0000155">
    <property type="term" value="F:phosphorelay sensor kinase activity"/>
    <property type="evidence" value="ECO:0007669"/>
    <property type="project" value="InterPro"/>
</dbReference>
<dbReference type="InterPro" id="IPR003594">
    <property type="entry name" value="HATPase_dom"/>
</dbReference>
<comment type="caution">
    <text evidence="9">The sequence shown here is derived from an EMBL/GenBank/DDBJ whole genome shotgun (WGS) entry which is preliminary data.</text>
</comment>
<keyword evidence="6" id="KW-0902">Two-component regulatory system</keyword>
<dbReference type="Pfam" id="PF02518">
    <property type="entry name" value="HATPase_c"/>
    <property type="match status" value="1"/>
</dbReference>
<dbReference type="Gene3D" id="1.10.287.130">
    <property type="match status" value="1"/>
</dbReference>
<name>A0A6N8DIH3_RHOAC</name>
<evidence type="ECO:0000256" key="7">
    <source>
        <dbReference type="SAM" id="Phobius"/>
    </source>
</evidence>
<dbReference type="InterPro" id="IPR003661">
    <property type="entry name" value="HisK_dim/P_dom"/>
</dbReference>
<dbReference type="Pfam" id="PF12860">
    <property type="entry name" value="PAS_7"/>
    <property type="match status" value="2"/>
</dbReference>
<evidence type="ECO:0000256" key="1">
    <source>
        <dbReference type="ARBA" id="ARBA00000085"/>
    </source>
</evidence>
<dbReference type="PRINTS" id="PR00344">
    <property type="entry name" value="BCTRLSENSOR"/>
</dbReference>
<dbReference type="PROSITE" id="PS50109">
    <property type="entry name" value="HIS_KIN"/>
    <property type="match status" value="1"/>
</dbReference>
<keyword evidence="4" id="KW-0808">Transferase</keyword>
<dbReference type="AlphaFoldDB" id="A0A6N8DIH3"/>
<evidence type="ECO:0000256" key="5">
    <source>
        <dbReference type="ARBA" id="ARBA00022777"/>
    </source>
</evidence>
<keyword evidence="3" id="KW-0597">Phosphoprotein</keyword>
<keyword evidence="7" id="KW-1133">Transmembrane helix</keyword>
<dbReference type="Proteomes" id="UP000439113">
    <property type="component" value="Unassembled WGS sequence"/>
</dbReference>
<evidence type="ECO:0000256" key="3">
    <source>
        <dbReference type="ARBA" id="ARBA00022553"/>
    </source>
</evidence>
<evidence type="ECO:0000256" key="6">
    <source>
        <dbReference type="ARBA" id="ARBA00023012"/>
    </source>
</evidence>
<evidence type="ECO:0000259" key="8">
    <source>
        <dbReference type="PROSITE" id="PS50109"/>
    </source>
</evidence>
<dbReference type="EMBL" id="WNKS01000002">
    <property type="protein sequence ID" value="MTV30058.1"/>
    <property type="molecule type" value="Genomic_DNA"/>
</dbReference>